<name>A0A6B0VSN2_9EURY</name>
<sequence>MSEERYRCVCHTCEMERLITGLENAQEVFNEHAEQSHEVELLNQQLRRRYSDVSSTEDETVNDE</sequence>
<gene>
    <name evidence="1" type="ORF">GS429_15940</name>
</gene>
<organism evidence="1 2">
    <name type="scientific">Natronorubrum halalkaliphilum</name>
    <dbReference type="NCBI Taxonomy" id="2691917"/>
    <lineage>
        <taxon>Archaea</taxon>
        <taxon>Methanobacteriati</taxon>
        <taxon>Methanobacteriota</taxon>
        <taxon>Stenosarchaea group</taxon>
        <taxon>Halobacteria</taxon>
        <taxon>Halobacteriales</taxon>
        <taxon>Natrialbaceae</taxon>
        <taxon>Natronorubrum</taxon>
    </lineage>
</organism>
<dbReference type="AlphaFoldDB" id="A0A6B0VSN2"/>
<protein>
    <submittedName>
        <fullName evidence="1">Uncharacterized protein</fullName>
    </submittedName>
</protein>
<evidence type="ECO:0000313" key="1">
    <source>
        <dbReference type="EMBL" id="MXV63519.1"/>
    </source>
</evidence>
<proteinExistence type="predicted"/>
<evidence type="ECO:0000313" key="2">
    <source>
        <dbReference type="Proteomes" id="UP000434101"/>
    </source>
</evidence>
<dbReference type="OrthoDB" id="182638at2157"/>
<dbReference type="RefSeq" id="WP_160066331.1">
    <property type="nucleotide sequence ID" value="NZ_WUYX01000053.1"/>
</dbReference>
<keyword evidence="2" id="KW-1185">Reference proteome</keyword>
<comment type="caution">
    <text evidence="1">The sequence shown here is derived from an EMBL/GenBank/DDBJ whole genome shotgun (WGS) entry which is preliminary data.</text>
</comment>
<reference evidence="1 2" key="1">
    <citation type="submission" date="2020-01" db="EMBL/GenBank/DDBJ databases">
        <title>Natronorubrum sp. JWXQ-INN 674 isolated from Inner Mongolia Autonomous Region of China.</title>
        <authorList>
            <person name="Xue Q."/>
        </authorList>
    </citation>
    <scope>NUCLEOTIDE SEQUENCE [LARGE SCALE GENOMIC DNA]</scope>
    <source>
        <strain evidence="1 2">JWXQ-INN-674</strain>
    </source>
</reference>
<accession>A0A6B0VSN2</accession>
<dbReference type="Proteomes" id="UP000434101">
    <property type="component" value="Unassembled WGS sequence"/>
</dbReference>
<dbReference type="EMBL" id="WUYX01000053">
    <property type="protein sequence ID" value="MXV63519.1"/>
    <property type="molecule type" value="Genomic_DNA"/>
</dbReference>